<comment type="caution">
    <text evidence="1">The sequence shown here is derived from an EMBL/GenBank/DDBJ whole genome shotgun (WGS) entry which is preliminary data.</text>
</comment>
<name>A0AAJ0HRQ3_9PEZI</name>
<evidence type="ECO:0000313" key="2">
    <source>
        <dbReference type="Proteomes" id="UP001275084"/>
    </source>
</evidence>
<reference evidence="1" key="1">
    <citation type="journal article" date="2023" name="Mol. Phylogenet. Evol.">
        <title>Genome-scale phylogeny and comparative genomics of the fungal order Sordariales.</title>
        <authorList>
            <person name="Hensen N."/>
            <person name="Bonometti L."/>
            <person name="Westerberg I."/>
            <person name="Brannstrom I.O."/>
            <person name="Guillou S."/>
            <person name="Cros-Aarteil S."/>
            <person name="Calhoun S."/>
            <person name="Haridas S."/>
            <person name="Kuo A."/>
            <person name="Mondo S."/>
            <person name="Pangilinan J."/>
            <person name="Riley R."/>
            <person name="LaButti K."/>
            <person name="Andreopoulos B."/>
            <person name="Lipzen A."/>
            <person name="Chen C."/>
            <person name="Yan M."/>
            <person name="Daum C."/>
            <person name="Ng V."/>
            <person name="Clum A."/>
            <person name="Steindorff A."/>
            <person name="Ohm R.A."/>
            <person name="Martin F."/>
            <person name="Silar P."/>
            <person name="Natvig D.O."/>
            <person name="Lalanne C."/>
            <person name="Gautier V."/>
            <person name="Ament-Velasquez S.L."/>
            <person name="Kruys A."/>
            <person name="Hutchinson M.I."/>
            <person name="Powell A.J."/>
            <person name="Barry K."/>
            <person name="Miller A.N."/>
            <person name="Grigoriev I.V."/>
            <person name="Debuchy R."/>
            <person name="Gladieux P."/>
            <person name="Hiltunen Thoren M."/>
            <person name="Johannesson H."/>
        </authorList>
    </citation>
    <scope>NUCLEOTIDE SEQUENCE</scope>
    <source>
        <strain evidence="1">CBS 955.72</strain>
    </source>
</reference>
<keyword evidence="2" id="KW-1185">Reference proteome</keyword>
<dbReference type="EMBL" id="JAUIQD010000002">
    <property type="protein sequence ID" value="KAK3360010.1"/>
    <property type="molecule type" value="Genomic_DNA"/>
</dbReference>
<protein>
    <submittedName>
        <fullName evidence="1">Uncharacterized protein</fullName>
    </submittedName>
</protein>
<reference evidence="1" key="2">
    <citation type="submission" date="2023-06" db="EMBL/GenBank/DDBJ databases">
        <authorList>
            <consortium name="Lawrence Berkeley National Laboratory"/>
            <person name="Haridas S."/>
            <person name="Hensen N."/>
            <person name="Bonometti L."/>
            <person name="Westerberg I."/>
            <person name="Brannstrom I.O."/>
            <person name="Guillou S."/>
            <person name="Cros-Aarteil S."/>
            <person name="Calhoun S."/>
            <person name="Kuo A."/>
            <person name="Mondo S."/>
            <person name="Pangilinan J."/>
            <person name="Riley R."/>
            <person name="Labutti K."/>
            <person name="Andreopoulos B."/>
            <person name="Lipzen A."/>
            <person name="Chen C."/>
            <person name="Yanf M."/>
            <person name="Daum C."/>
            <person name="Ng V."/>
            <person name="Clum A."/>
            <person name="Steindorff A."/>
            <person name="Ohm R."/>
            <person name="Martin F."/>
            <person name="Silar P."/>
            <person name="Natvig D."/>
            <person name="Lalanne C."/>
            <person name="Gautier V."/>
            <person name="Ament-Velasquez S.L."/>
            <person name="Kruys A."/>
            <person name="Hutchinson M.I."/>
            <person name="Powell A.J."/>
            <person name="Barry K."/>
            <person name="Miller A.N."/>
            <person name="Grigoriev I.V."/>
            <person name="Debuchy R."/>
            <person name="Gladieux P."/>
            <person name="Thoren M.H."/>
            <person name="Johannesson H."/>
        </authorList>
    </citation>
    <scope>NUCLEOTIDE SEQUENCE</scope>
    <source>
        <strain evidence="1">CBS 955.72</strain>
    </source>
</reference>
<sequence>MEGIPSLLLTITLPKASLLGSGVSLTATSVFGEPAPLSAVALRLDSLRVPTLVGVNSNERLAKQIVWTSKDFYTELETLVVQFWDIHVRMEKPTAVPLADCPILEVRRMSNNS</sequence>
<organism evidence="1 2">
    <name type="scientific">Lasiosphaeria hispida</name>
    <dbReference type="NCBI Taxonomy" id="260671"/>
    <lineage>
        <taxon>Eukaryota</taxon>
        <taxon>Fungi</taxon>
        <taxon>Dikarya</taxon>
        <taxon>Ascomycota</taxon>
        <taxon>Pezizomycotina</taxon>
        <taxon>Sordariomycetes</taxon>
        <taxon>Sordariomycetidae</taxon>
        <taxon>Sordariales</taxon>
        <taxon>Lasiosphaeriaceae</taxon>
        <taxon>Lasiosphaeria</taxon>
    </lineage>
</organism>
<dbReference type="AlphaFoldDB" id="A0AAJ0HRQ3"/>
<evidence type="ECO:0000313" key="1">
    <source>
        <dbReference type="EMBL" id="KAK3360010.1"/>
    </source>
</evidence>
<dbReference type="Proteomes" id="UP001275084">
    <property type="component" value="Unassembled WGS sequence"/>
</dbReference>
<proteinExistence type="predicted"/>
<gene>
    <name evidence="1" type="ORF">B0T25DRAFT_534512</name>
</gene>
<accession>A0AAJ0HRQ3</accession>